<dbReference type="InterPro" id="IPR029000">
    <property type="entry name" value="Cyclophilin-like_dom_sf"/>
</dbReference>
<keyword evidence="3 6" id="KW-0697">Rotamase</keyword>
<dbReference type="EMBL" id="CAGI01000164">
    <property type="protein sequence ID" value="CCF51413.1"/>
    <property type="molecule type" value="Genomic_DNA"/>
</dbReference>
<dbReference type="HOGENOM" id="CLU_012062_16_3_1"/>
<dbReference type="InterPro" id="IPR044666">
    <property type="entry name" value="Cyclophilin_A-like"/>
</dbReference>
<dbReference type="InterPro" id="IPR002130">
    <property type="entry name" value="Cyclophilin-type_PPIase_dom"/>
</dbReference>
<feature type="domain" description="PPIase cyclophilin-type" evidence="7">
    <location>
        <begin position="12"/>
        <end position="154"/>
    </location>
</feature>
<dbReference type="InterPro" id="IPR024936">
    <property type="entry name" value="Cyclophilin-type_PPIase"/>
</dbReference>
<gene>
    <name evidence="8" type="ORF">UHOR_14922</name>
</gene>
<dbReference type="Proteomes" id="UP000006174">
    <property type="component" value="Unassembled WGS sequence"/>
</dbReference>
<evidence type="ECO:0000256" key="5">
    <source>
        <dbReference type="ARBA" id="ARBA00038286"/>
    </source>
</evidence>
<dbReference type="PROSITE" id="PS50072">
    <property type="entry name" value="CSA_PPIASE_2"/>
    <property type="match status" value="1"/>
</dbReference>
<proteinExistence type="inferred from homology"/>
<dbReference type="STRING" id="1128400.I2FWX0"/>
<organism evidence="8 9">
    <name type="scientific">Ustilago hordei</name>
    <name type="common">Barley covered smut fungus</name>
    <dbReference type="NCBI Taxonomy" id="120017"/>
    <lineage>
        <taxon>Eukaryota</taxon>
        <taxon>Fungi</taxon>
        <taxon>Dikarya</taxon>
        <taxon>Basidiomycota</taxon>
        <taxon>Ustilaginomycotina</taxon>
        <taxon>Ustilaginomycetes</taxon>
        <taxon>Ustilaginales</taxon>
        <taxon>Ustilaginaceae</taxon>
        <taxon>Ustilago</taxon>
    </lineage>
</organism>
<dbReference type="GO" id="GO:0071013">
    <property type="term" value="C:catalytic step 2 spliceosome"/>
    <property type="evidence" value="ECO:0007669"/>
    <property type="project" value="TreeGrafter"/>
</dbReference>
<evidence type="ECO:0000313" key="8">
    <source>
        <dbReference type="EMBL" id="CCF51413.1"/>
    </source>
</evidence>
<dbReference type="PANTHER" id="PTHR45625">
    <property type="entry name" value="PEPTIDYL-PROLYL CIS-TRANS ISOMERASE-RELATED"/>
    <property type="match status" value="1"/>
</dbReference>
<dbReference type="Pfam" id="PF00160">
    <property type="entry name" value="Pro_isomerase"/>
    <property type="match status" value="1"/>
</dbReference>
<dbReference type="CDD" id="cd01928">
    <property type="entry name" value="Cyclophilin_PPIL3_like"/>
    <property type="match status" value="1"/>
</dbReference>
<dbReference type="Gene3D" id="2.40.100.10">
    <property type="entry name" value="Cyclophilin-like"/>
    <property type="match status" value="1"/>
</dbReference>
<sequence>MSVTLHTTLGDIKVFCDVTPRAVQNFLGHCATGTYNDVKWHRNIKSFMIQTGDPTGTGKGGRSIWGKPFPDEIRSQLKFDRRSIVACANAGPDTNKSQFFITYAKQPHLDGKYTIIEKVIDGAEDGRTLDVMESVPVDAKNRPTSEIRMMGVTIHANPIARRHDHSRKDSSCQCRVD</sequence>
<evidence type="ECO:0000256" key="2">
    <source>
        <dbReference type="ARBA" id="ARBA00002388"/>
    </source>
</evidence>
<evidence type="ECO:0000313" key="9">
    <source>
        <dbReference type="Proteomes" id="UP000006174"/>
    </source>
</evidence>
<dbReference type="GO" id="GO:0003755">
    <property type="term" value="F:peptidyl-prolyl cis-trans isomerase activity"/>
    <property type="evidence" value="ECO:0007669"/>
    <property type="project" value="UniProtKB-UniRule"/>
</dbReference>
<evidence type="ECO:0000256" key="3">
    <source>
        <dbReference type="ARBA" id="ARBA00023110"/>
    </source>
</evidence>
<dbReference type="PRINTS" id="PR00153">
    <property type="entry name" value="CSAPPISMRASE"/>
</dbReference>
<protein>
    <recommendedName>
        <fullName evidence="6">Peptidyl-prolyl cis-trans isomerase</fullName>
        <shortName evidence="6">PPIase</shortName>
        <ecNumber evidence="6">5.2.1.8</ecNumber>
    </recommendedName>
</protein>
<dbReference type="PANTHER" id="PTHR45625:SF2">
    <property type="entry name" value="PEPTIDYL-PROLYL CIS-TRANS ISOMERASE-LIKE 3"/>
    <property type="match status" value="1"/>
</dbReference>
<evidence type="ECO:0000256" key="6">
    <source>
        <dbReference type="RuleBase" id="RU363019"/>
    </source>
</evidence>
<evidence type="ECO:0000256" key="1">
    <source>
        <dbReference type="ARBA" id="ARBA00000971"/>
    </source>
</evidence>
<dbReference type="PIRSF" id="PIRSF001467">
    <property type="entry name" value="Peptidylpro_ismrse"/>
    <property type="match status" value="1"/>
</dbReference>
<comment type="catalytic activity">
    <reaction evidence="1 6">
        <text>[protein]-peptidylproline (omega=180) = [protein]-peptidylproline (omega=0)</text>
        <dbReference type="Rhea" id="RHEA:16237"/>
        <dbReference type="Rhea" id="RHEA-COMP:10747"/>
        <dbReference type="Rhea" id="RHEA-COMP:10748"/>
        <dbReference type="ChEBI" id="CHEBI:83833"/>
        <dbReference type="ChEBI" id="CHEBI:83834"/>
        <dbReference type="EC" id="5.2.1.8"/>
    </reaction>
</comment>
<evidence type="ECO:0000256" key="4">
    <source>
        <dbReference type="ARBA" id="ARBA00023235"/>
    </source>
</evidence>
<dbReference type="AlphaFoldDB" id="I2FWX0"/>
<reference evidence="8 9" key="1">
    <citation type="journal article" date="2012" name="Plant Cell">
        <title>Genome comparison of barley and maize smut fungi reveals targeted loss of RNA silencing components and species-specific presence of transposable elements.</title>
        <authorList>
            <person name="Laurie J.D."/>
            <person name="Ali S."/>
            <person name="Linning R."/>
            <person name="Mannhaupt G."/>
            <person name="Wong P."/>
            <person name="Gueldener U."/>
            <person name="Muensterkoetter M."/>
            <person name="Moore R."/>
            <person name="Kahmann R."/>
            <person name="Bakkeren G."/>
            <person name="Schirawski J."/>
        </authorList>
    </citation>
    <scope>NUCLEOTIDE SEQUENCE [LARGE SCALE GENOMIC DNA]</scope>
    <source>
        <strain evidence="9">Uh4875-4</strain>
    </source>
</reference>
<dbReference type="eggNOG" id="KOG0884">
    <property type="taxonomic scope" value="Eukaryota"/>
</dbReference>
<comment type="caution">
    <text evidence="8">The sequence shown here is derived from an EMBL/GenBank/DDBJ whole genome shotgun (WGS) entry which is preliminary data.</text>
</comment>
<keyword evidence="4 6" id="KW-0413">Isomerase</keyword>
<dbReference type="EC" id="5.2.1.8" evidence="6"/>
<comment type="similarity">
    <text evidence="5">Belongs to the cyclophilin-type PPIase family. PPIL3 subfamily.</text>
</comment>
<name>I2FWX0_USTHO</name>
<dbReference type="OMA" id="XHSVRGV"/>
<comment type="function">
    <text evidence="2 6">PPIases accelerate the folding of proteins. It catalyzes the cis-trans isomerization of proline imidic peptide bonds in oligopeptides.</text>
</comment>
<dbReference type="FunFam" id="2.40.100.10:FF:000012">
    <property type="entry name" value="Peptidyl-prolyl cis-trans isomerase"/>
    <property type="match status" value="1"/>
</dbReference>
<accession>I2FWX0</accession>
<keyword evidence="9" id="KW-1185">Reference proteome</keyword>
<evidence type="ECO:0000259" key="7">
    <source>
        <dbReference type="PROSITE" id="PS50072"/>
    </source>
</evidence>
<dbReference type="SUPFAM" id="SSF50891">
    <property type="entry name" value="Cyclophilin-like"/>
    <property type="match status" value="1"/>
</dbReference>